<dbReference type="InterPro" id="IPR001647">
    <property type="entry name" value="HTH_TetR"/>
</dbReference>
<feature type="domain" description="HTH tetR-type" evidence="6">
    <location>
        <begin position="25"/>
        <end position="85"/>
    </location>
</feature>
<dbReference type="InterPro" id="IPR050109">
    <property type="entry name" value="HTH-type_TetR-like_transc_reg"/>
</dbReference>
<feature type="DNA-binding region" description="H-T-H motif" evidence="5">
    <location>
        <begin position="48"/>
        <end position="67"/>
    </location>
</feature>
<keyword evidence="4" id="KW-0804">Transcription</keyword>
<evidence type="ECO:0000313" key="7">
    <source>
        <dbReference type="EMBL" id="MFD1184841.1"/>
    </source>
</evidence>
<comment type="caution">
    <text evidence="7">The sequence shown here is derived from an EMBL/GenBank/DDBJ whole genome shotgun (WGS) entry which is preliminary data.</text>
</comment>
<dbReference type="PANTHER" id="PTHR30055">
    <property type="entry name" value="HTH-TYPE TRANSCRIPTIONAL REGULATOR RUTR"/>
    <property type="match status" value="1"/>
</dbReference>
<dbReference type="Proteomes" id="UP001597094">
    <property type="component" value="Unassembled WGS sequence"/>
</dbReference>
<keyword evidence="8" id="KW-1185">Reference proteome</keyword>
<dbReference type="SUPFAM" id="SSF48498">
    <property type="entry name" value="Tetracyclin repressor-like, C-terminal domain"/>
    <property type="match status" value="1"/>
</dbReference>
<evidence type="ECO:0000256" key="2">
    <source>
        <dbReference type="ARBA" id="ARBA00023015"/>
    </source>
</evidence>
<dbReference type="InterPro" id="IPR036271">
    <property type="entry name" value="Tet_transcr_reg_TetR-rel_C_sf"/>
</dbReference>
<proteinExistence type="predicted"/>
<reference evidence="8" key="1">
    <citation type="journal article" date="2019" name="Int. J. Syst. Evol. Microbiol.">
        <title>The Global Catalogue of Microorganisms (GCM) 10K type strain sequencing project: providing services to taxonomists for standard genome sequencing and annotation.</title>
        <authorList>
            <consortium name="The Broad Institute Genomics Platform"/>
            <consortium name="The Broad Institute Genome Sequencing Center for Infectious Disease"/>
            <person name="Wu L."/>
            <person name="Ma J."/>
        </authorList>
    </citation>
    <scope>NUCLEOTIDE SEQUENCE [LARGE SCALE GENOMIC DNA]</scope>
    <source>
        <strain evidence="8">JCM 31319</strain>
    </source>
</reference>
<accession>A0ABW3SLK1</accession>
<name>A0ABW3SLK1_9BACT</name>
<organism evidence="7 8">
    <name type="scientific">Pontibacter rugosus</name>
    <dbReference type="NCBI Taxonomy" id="1745966"/>
    <lineage>
        <taxon>Bacteria</taxon>
        <taxon>Pseudomonadati</taxon>
        <taxon>Bacteroidota</taxon>
        <taxon>Cytophagia</taxon>
        <taxon>Cytophagales</taxon>
        <taxon>Hymenobacteraceae</taxon>
        <taxon>Pontibacter</taxon>
    </lineage>
</organism>
<evidence type="ECO:0000256" key="4">
    <source>
        <dbReference type="ARBA" id="ARBA00023163"/>
    </source>
</evidence>
<protein>
    <submittedName>
        <fullName evidence="7">TetR/AcrR family transcriptional regulator</fullName>
    </submittedName>
</protein>
<sequence>METFEMKNVSIVLLRFMDMETVEKTEPKCRIMRAAFGMFCQCGIKSVSMDDIAQYLSMSKKTLYKWFKNKDQVVYESTSDYLSRVQQDSMCCISKADNAIDELFQVLTLTKEVFSNMHPSIFHDLQKYHGDAWQLWMEHKNNFMLEKVRENIRRGMAEGLYRKDLDVEVMARMRLALIELIFRKDIYPPHQFEISRTQLAVLEHYMLGMATLKGHKLINEYKQITEEE</sequence>
<gene>
    <name evidence="7" type="ORF">ACFQ2O_01390</name>
</gene>
<evidence type="ECO:0000259" key="6">
    <source>
        <dbReference type="PROSITE" id="PS50977"/>
    </source>
</evidence>
<evidence type="ECO:0000256" key="1">
    <source>
        <dbReference type="ARBA" id="ARBA00022491"/>
    </source>
</evidence>
<keyword evidence="1" id="KW-0678">Repressor</keyword>
<dbReference type="Pfam" id="PF00440">
    <property type="entry name" value="TetR_N"/>
    <property type="match status" value="1"/>
</dbReference>
<dbReference type="PROSITE" id="PS50977">
    <property type="entry name" value="HTH_TETR_2"/>
    <property type="match status" value="1"/>
</dbReference>
<dbReference type="Gene3D" id="1.10.357.10">
    <property type="entry name" value="Tetracycline Repressor, domain 2"/>
    <property type="match status" value="1"/>
</dbReference>
<evidence type="ECO:0000313" key="8">
    <source>
        <dbReference type="Proteomes" id="UP001597094"/>
    </source>
</evidence>
<dbReference type="InterPro" id="IPR009057">
    <property type="entry name" value="Homeodomain-like_sf"/>
</dbReference>
<keyword evidence="3 5" id="KW-0238">DNA-binding</keyword>
<evidence type="ECO:0000256" key="5">
    <source>
        <dbReference type="PROSITE-ProRule" id="PRU00335"/>
    </source>
</evidence>
<keyword evidence="2" id="KW-0805">Transcription regulation</keyword>
<dbReference type="RefSeq" id="WP_377522321.1">
    <property type="nucleotide sequence ID" value="NZ_JBHTLD010000006.1"/>
</dbReference>
<dbReference type="EMBL" id="JBHTLD010000006">
    <property type="protein sequence ID" value="MFD1184841.1"/>
    <property type="molecule type" value="Genomic_DNA"/>
</dbReference>
<dbReference type="SUPFAM" id="SSF46689">
    <property type="entry name" value="Homeodomain-like"/>
    <property type="match status" value="1"/>
</dbReference>
<dbReference type="PANTHER" id="PTHR30055:SF175">
    <property type="entry name" value="HTH-TYPE TRANSCRIPTIONAL REPRESSOR KSTR2"/>
    <property type="match status" value="1"/>
</dbReference>
<evidence type="ECO:0000256" key="3">
    <source>
        <dbReference type="ARBA" id="ARBA00023125"/>
    </source>
</evidence>